<organism evidence="3 4">
    <name type="scientific">Myceligenerans pegani</name>
    <dbReference type="NCBI Taxonomy" id="2776917"/>
    <lineage>
        <taxon>Bacteria</taxon>
        <taxon>Bacillati</taxon>
        <taxon>Actinomycetota</taxon>
        <taxon>Actinomycetes</taxon>
        <taxon>Micrococcales</taxon>
        <taxon>Promicromonosporaceae</taxon>
        <taxon>Myceligenerans</taxon>
    </lineage>
</organism>
<dbReference type="Proteomes" id="UP000625527">
    <property type="component" value="Unassembled WGS sequence"/>
</dbReference>
<gene>
    <name evidence="3" type="ORF">IHE71_19245</name>
</gene>
<keyword evidence="4" id="KW-1185">Reference proteome</keyword>
<comment type="caution">
    <text evidence="3">The sequence shown here is derived from an EMBL/GenBank/DDBJ whole genome shotgun (WGS) entry which is preliminary data.</text>
</comment>
<dbReference type="Pfam" id="PF04024">
    <property type="entry name" value="PspC"/>
    <property type="match status" value="1"/>
</dbReference>
<proteinExistence type="predicted"/>
<reference evidence="3 4" key="1">
    <citation type="submission" date="2020-10" db="EMBL/GenBank/DDBJ databases">
        <title>Myceligenerans pegani sp. nov., an endophytic actinomycete isolated from Peganum harmala L. in Xinjiang, China.</title>
        <authorList>
            <person name="Xin L."/>
        </authorList>
    </citation>
    <scope>NUCLEOTIDE SEQUENCE [LARGE SCALE GENOMIC DNA]</scope>
    <source>
        <strain evidence="3 4">TRM65318</strain>
    </source>
</reference>
<dbReference type="EMBL" id="JADAQT010000105">
    <property type="protein sequence ID" value="MBE1877829.1"/>
    <property type="molecule type" value="Genomic_DNA"/>
</dbReference>
<keyword evidence="1" id="KW-0472">Membrane</keyword>
<evidence type="ECO:0000256" key="1">
    <source>
        <dbReference type="SAM" id="Phobius"/>
    </source>
</evidence>
<feature type="domain" description="Phage shock protein PspC N-terminal" evidence="2">
    <location>
        <begin position="105"/>
        <end position="159"/>
    </location>
</feature>
<keyword evidence="1" id="KW-0812">Transmembrane</keyword>
<sequence>MESTKHMRLTGHADAFAVTHAAHERLLRYLAEARTALTADPDGDETIRDLEATLGDRLRAVLESSGGPVDDTQMARVLVETGPVQSHHPVGDPSPGRPLRGPFWCRIEEGKWFGGICVGIAARGEFRLDWVRTVVVLLMLVTAGFIGLVYLALLLLLPRVETVEEYRRLRDTPRSAT</sequence>
<evidence type="ECO:0000313" key="3">
    <source>
        <dbReference type="EMBL" id="MBE1877829.1"/>
    </source>
</evidence>
<keyword evidence="1" id="KW-1133">Transmembrane helix</keyword>
<accession>A0ABR9N2E9</accession>
<name>A0ABR9N2E9_9MICO</name>
<evidence type="ECO:0000259" key="2">
    <source>
        <dbReference type="Pfam" id="PF04024"/>
    </source>
</evidence>
<protein>
    <submittedName>
        <fullName evidence="3">PspC domain-containing protein</fullName>
    </submittedName>
</protein>
<feature type="transmembrane region" description="Helical" evidence="1">
    <location>
        <begin position="133"/>
        <end position="157"/>
    </location>
</feature>
<dbReference type="RefSeq" id="WP_192864369.1">
    <property type="nucleotide sequence ID" value="NZ_JADAQT010000105.1"/>
</dbReference>
<evidence type="ECO:0000313" key="4">
    <source>
        <dbReference type="Proteomes" id="UP000625527"/>
    </source>
</evidence>
<dbReference type="InterPro" id="IPR007168">
    <property type="entry name" value="Phageshock_PspC_N"/>
</dbReference>